<name>A0ABD0L341_9CAEN</name>
<reference evidence="1 2" key="1">
    <citation type="journal article" date="2023" name="Sci. Data">
        <title>Genome assembly of the Korean intertidal mud-creeper Batillaria attramentaria.</title>
        <authorList>
            <person name="Patra A.K."/>
            <person name="Ho P.T."/>
            <person name="Jun S."/>
            <person name="Lee S.J."/>
            <person name="Kim Y."/>
            <person name="Won Y.J."/>
        </authorList>
    </citation>
    <scope>NUCLEOTIDE SEQUENCE [LARGE SCALE GENOMIC DNA]</scope>
    <source>
        <strain evidence="1">Wonlab-2016</strain>
    </source>
</reference>
<proteinExistence type="predicted"/>
<gene>
    <name evidence="1" type="ORF">BaRGS_00014973</name>
</gene>
<protein>
    <submittedName>
        <fullName evidence="1">Uncharacterized protein</fullName>
    </submittedName>
</protein>
<accession>A0ABD0L341</accession>
<dbReference type="AlphaFoldDB" id="A0ABD0L341"/>
<comment type="caution">
    <text evidence="1">The sequence shown here is derived from an EMBL/GenBank/DDBJ whole genome shotgun (WGS) entry which is preliminary data.</text>
</comment>
<dbReference type="EMBL" id="JACVVK020000089">
    <property type="protein sequence ID" value="KAK7493832.1"/>
    <property type="molecule type" value="Genomic_DNA"/>
</dbReference>
<organism evidence="1 2">
    <name type="scientific">Batillaria attramentaria</name>
    <dbReference type="NCBI Taxonomy" id="370345"/>
    <lineage>
        <taxon>Eukaryota</taxon>
        <taxon>Metazoa</taxon>
        <taxon>Spiralia</taxon>
        <taxon>Lophotrochozoa</taxon>
        <taxon>Mollusca</taxon>
        <taxon>Gastropoda</taxon>
        <taxon>Caenogastropoda</taxon>
        <taxon>Sorbeoconcha</taxon>
        <taxon>Cerithioidea</taxon>
        <taxon>Batillariidae</taxon>
        <taxon>Batillaria</taxon>
    </lineage>
</organism>
<evidence type="ECO:0000313" key="1">
    <source>
        <dbReference type="EMBL" id="KAK7493832.1"/>
    </source>
</evidence>
<keyword evidence="2" id="KW-1185">Reference proteome</keyword>
<dbReference type="Proteomes" id="UP001519460">
    <property type="component" value="Unassembled WGS sequence"/>
</dbReference>
<sequence>MTTIDKQEIAEAYEDVRNDESPTMCIQFAVVRISETATRVPQDGSLTCTCSQCTFTVPKREEPGWVQVLAHHVTN</sequence>
<evidence type="ECO:0000313" key="2">
    <source>
        <dbReference type="Proteomes" id="UP001519460"/>
    </source>
</evidence>